<reference evidence="2 3" key="1">
    <citation type="submission" date="2016-07" db="EMBL/GenBank/DDBJ databases">
        <title>Pervasive Adenine N6-methylation of Active Genes in Fungi.</title>
        <authorList>
            <consortium name="DOE Joint Genome Institute"/>
            <person name="Mondo S.J."/>
            <person name="Dannebaum R.O."/>
            <person name="Kuo R.C."/>
            <person name="Labutti K."/>
            <person name="Haridas S."/>
            <person name="Kuo A."/>
            <person name="Salamov A."/>
            <person name="Ahrendt S.R."/>
            <person name="Lipzen A."/>
            <person name="Sullivan W."/>
            <person name="Andreopoulos W.B."/>
            <person name="Clum A."/>
            <person name="Lindquist E."/>
            <person name="Daum C."/>
            <person name="Ramamoorthy G.K."/>
            <person name="Gryganskyi A."/>
            <person name="Culley D."/>
            <person name="Magnuson J.K."/>
            <person name="James T.Y."/>
            <person name="O'Malley M.A."/>
            <person name="Stajich J.E."/>
            <person name="Spatafora J.W."/>
            <person name="Visel A."/>
            <person name="Grigoriev I.V."/>
        </authorList>
    </citation>
    <scope>NUCLEOTIDE SEQUENCE [LARGE SCALE GENOMIC DNA]</scope>
    <source>
        <strain evidence="2 3">PL171</strain>
    </source>
</reference>
<evidence type="ECO:0000313" key="3">
    <source>
        <dbReference type="Proteomes" id="UP000193411"/>
    </source>
</evidence>
<accession>A0A1Y2I112</accession>
<organism evidence="2 3">
    <name type="scientific">Catenaria anguillulae PL171</name>
    <dbReference type="NCBI Taxonomy" id="765915"/>
    <lineage>
        <taxon>Eukaryota</taxon>
        <taxon>Fungi</taxon>
        <taxon>Fungi incertae sedis</taxon>
        <taxon>Blastocladiomycota</taxon>
        <taxon>Blastocladiomycetes</taxon>
        <taxon>Blastocladiales</taxon>
        <taxon>Catenariaceae</taxon>
        <taxon>Catenaria</taxon>
    </lineage>
</organism>
<comment type="caution">
    <text evidence="2">The sequence shown here is derived from an EMBL/GenBank/DDBJ whole genome shotgun (WGS) entry which is preliminary data.</text>
</comment>
<dbReference type="AlphaFoldDB" id="A0A1Y2I112"/>
<feature type="transmembrane region" description="Helical" evidence="1">
    <location>
        <begin position="108"/>
        <end position="129"/>
    </location>
</feature>
<protein>
    <submittedName>
        <fullName evidence="2">Uncharacterized protein</fullName>
    </submittedName>
</protein>
<name>A0A1Y2I112_9FUNG</name>
<keyword evidence="1" id="KW-0472">Membrane</keyword>
<evidence type="ECO:0000313" key="2">
    <source>
        <dbReference type="EMBL" id="ORZ40558.1"/>
    </source>
</evidence>
<proteinExistence type="predicted"/>
<keyword evidence="3" id="KW-1185">Reference proteome</keyword>
<dbReference type="EMBL" id="MCFL01000003">
    <property type="protein sequence ID" value="ORZ40558.1"/>
    <property type="molecule type" value="Genomic_DNA"/>
</dbReference>
<feature type="transmembrane region" description="Helical" evidence="1">
    <location>
        <begin position="49"/>
        <end position="67"/>
    </location>
</feature>
<keyword evidence="1" id="KW-1133">Transmembrane helix</keyword>
<feature type="transmembrane region" description="Helical" evidence="1">
    <location>
        <begin position="74"/>
        <end position="93"/>
    </location>
</feature>
<dbReference type="Proteomes" id="UP000193411">
    <property type="component" value="Unassembled WGS sequence"/>
</dbReference>
<sequence>MTVSTPTTTVSAPTSSDPSNCHSELYLLTIASVALAVVVGKQALTPLSAGVPAATLVALLLLSWSVARARHGAYVFILLVALCLYCWSMVMFGHGNLVTRLLGNVPGWAYWTVLFLLGLLHLYFGEVLIKYAVKLRDDTTVFA</sequence>
<gene>
    <name evidence="2" type="ORF">BCR44DRAFT_1425294</name>
</gene>
<evidence type="ECO:0000256" key="1">
    <source>
        <dbReference type="SAM" id="Phobius"/>
    </source>
</evidence>
<keyword evidence="1" id="KW-0812">Transmembrane</keyword>